<comment type="caution">
    <text evidence="6">The sequence shown here is derived from an EMBL/GenBank/DDBJ whole genome shotgun (WGS) entry which is preliminary data.</text>
</comment>
<comment type="subcellular location">
    <subcellularLocation>
        <location evidence="1">Cytoplasm</location>
    </subcellularLocation>
</comment>
<dbReference type="GO" id="GO:0016020">
    <property type="term" value="C:membrane"/>
    <property type="evidence" value="ECO:0007669"/>
    <property type="project" value="UniProtKB-ARBA"/>
</dbReference>
<evidence type="ECO:0000259" key="4">
    <source>
        <dbReference type="PROSITE" id="PS50195"/>
    </source>
</evidence>
<dbReference type="InterPro" id="IPR036871">
    <property type="entry name" value="PX_dom_sf"/>
</dbReference>
<dbReference type="InterPro" id="IPR001683">
    <property type="entry name" value="PX_dom"/>
</dbReference>
<keyword evidence="2" id="KW-0963">Cytoplasm</keyword>
<feature type="region of interest" description="Disordered" evidence="3">
    <location>
        <begin position="296"/>
        <end position="328"/>
    </location>
</feature>
<evidence type="ECO:0000256" key="3">
    <source>
        <dbReference type="SAM" id="MobiDB-lite"/>
    </source>
</evidence>
<evidence type="ECO:0000256" key="2">
    <source>
        <dbReference type="ARBA" id="ARBA00022490"/>
    </source>
</evidence>
<sequence length="954" mass="107474">MKSMETLQDLIEEAKLRAVWWALCIFCVCYFLTNTSKSMWMNLPVAILLVCGLRMLLKEVEFSWKTQCVKPKTYLSHLGKKQLSVNDSRLSISSSLLPKWKSKIDSPLVESAMEDFIQKLLRDFVTDLWYSDITPDKEAPDLIHAIIMDALGELSHRVKQINLVDLLTRDVMDLIGDHLDLYRRNQASIGVDVMGTLSCEERDERLKHHLLASQELHPALISSECEYKVLQRLMGGVLAIVLQPREAQCPLALCIARELLTCLVMQPLMNFASPGYINELIECIFLAINDKDVPERQYSDNDHDHDHDHAGPSEKAKAKSFSSSHKAAPVDHQIIKLSSSEASESSASNNIISQKDMTLPLRPADWACVVEAATQRRKEVLMPENLENMWAIGRNYKKKLLKKGPPIPPDGSRAKTRLKRSNSTSDLNIQLNLEGSFASKAGPVITEFYTPAFTGNAQVHSSKSASSEIVLRSDGYQVPKLKCRVLGAYFEKMGSKSFAVYSIAVTNADNTWFVKRRYSNFERLHRHLKDIPNYTLHLPPKRIFSSSTEDAFVHQRCIQLDKYLQELLSIANVAEQHEVWDFLSASSKSYSFGKSSSVMRTLAVNVDDAMDDILRQFKGVSDGLVRKVSGSSSSYEPVAAGLAGISHSWSGDEIVGKLALMQSTSESANSYCSDNDDGDKDDSETKVGMELSPLVNGWHSDNELLNPKEFPTRVVKHDDEEFNGSLSSGGGGFPEACLAIVSGQQPVDPSRVPPEWTPPNLSVPVLNLVDNIFQLNRRGWLRRQVFWISKQILQLMMEDAIDDWLLRQIHWLRREDVIAHGIQWVQNVLWPGGTFFMKLNAQSETEFGKPIRQEATGGNRLGLKEGSFEEQLEAVRRASEVKKMLFDGAPTTLVSLIGHNQYRRCARDIYYFLQSSICIKQLAYGILELLLVTVFPELQDTVRDIHDKMRVQPP</sequence>
<dbReference type="GO" id="GO:0035091">
    <property type="term" value="F:phosphatidylinositol binding"/>
    <property type="evidence" value="ECO:0007669"/>
    <property type="project" value="InterPro"/>
</dbReference>
<dbReference type="EMBL" id="CAMAPE010000015">
    <property type="protein sequence ID" value="CAH9081787.1"/>
    <property type="molecule type" value="Genomic_DNA"/>
</dbReference>
<dbReference type="PROSITE" id="PS50195">
    <property type="entry name" value="PX"/>
    <property type="match status" value="1"/>
</dbReference>
<dbReference type="AlphaFoldDB" id="A0A9P0YZX6"/>
<dbReference type="SMART" id="SM00313">
    <property type="entry name" value="PXA"/>
    <property type="match status" value="1"/>
</dbReference>
<evidence type="ECO:0000313" key="6">
    <source>
        <dbReference type="EMBL" id="CAH9081787.1"/>
    </source>
</evidence>
<dbReference type="InterPro" id="IPR051837">
    <property type="entry name" value="SortingNexin/PXDomain-PKLike"/>
</dbReference>
<accession>A0A9P0YZX6</accession>
<protein>
    <submittedName>
        <fullName evidence="6">Uncharacterized protein</fullName>
    </submittedName>
</protein>
<evidence type="ECO:0000313" key="7">
    <source>
        <dbReference type="Proteomes" id="UP001152484"/>
    </source>
</evidence>
<dbReference type="Pfam" id="PF08628">
    <property type="entry name" value="Nexin_C"/>
    <property type="match status" value="1"/>
</dbReference>
<dbReference type="OrthoDB" id="120967at2759"/>
<dbReference type="SMART" id="SM00312">
    <property type="entry name" value="PX"/>
    <property type="match status" value="1"/>
</dbReference>
<feature type="domain" description="PXA" evidence="5">
    <location>
        <begin position="106"/>
        <end position="288"/>
    </location>
</feature>
<name>A0A9P0YZX6_CUSEU</name>
<dbReference type="Gene3D" id="3.30.1520.10">
    <property type="entry name" value="Phox-like domain"/>
    <property type="match status" value="1"/>
</dbReference>
<evidence type="ECO:0000256" key="1">
    <source>
        <dbReference type="ARBA" id="ARBA00004496"/>
    </source>
</evidence>
<reference evidence="6" key="1">
    <citation type="submission" date="2022-07" db="EMBL/GenBank/DDBJ databases">
        <authorList>
            <person name="Macas J."/>
            <person name="Novak P."/>
            <person name="Neumann P."/>
        </authorList>
    </citation>
    <scope>NUCLEOTIDE SEQUENCE</scope>
</reference>
<feature type="region of interest" description="Disordered" evidence="3">
    <location>
        <begin position="401"/>
        <end position="422"/>
    </location>
</feature>
<dbReference type="Pfam" id="PF00787">
    <property type="entry name" value="PX"/>
    <property type="match status" value="1"/>
</dbReference>
<dbReference type="InterPro" id="IPR013937">
    <property type="entry name" value="Sorting_nexin_C"/>
</dbReference>
<dbReference type="PANTHER" id="PTHR22999">
    <property type="entry name" value="PX SERINE/THREONINE KINASE PXK"/>
    <property type="match status" value="1"/>
</dbReference>
<dbReference type="SUPFAM" id="SSF64268">
    <property type="entry name" value="PX domain"/>
    <property type="match status" value="1"/>
</dbReference>
<organism evidence="6 7">
    <name type="scientific">Cuscuta europaea</name>
    <name type="common">European dodder</name>
    <dbReference type="NCBI Taxonomy" id="41803"/>
    <lineage>
        <taxon>Eukaryota</taxon>
        <taxon>Viridiplantae</taxon>
        <taxon>Streptophyta</taxon>
        <taxon>Embryophyta</taxon>
        <taxon>Tracheophyta</taxon>
        <taxon>Spermatophyta</taxon>
        <taxon>Magnoliopsida</taxon>
        <taxon>eudicotyledons</taxon>
        <taxon>Gunneridae</taxon>
        <taxon>Pentapetalae</taxon>
        <taxon>asterids</taxon>
        <taxon>lamiids</taxon>
        <taxon>Solanales</taxon>
        <taxon>Convolvulaceae</taxon>
        <taxon>Cuscuteae</taxon>
        <taxon>Cuscuta</taxon>
        <taxon>Cuscuta subgen. Cuscuta</taxon>
    </lineage>
</organism>
<dbReference type="InterPro" id="IPR003114">
    <property type="entry name" value="Phox_assoc"/>
</dbReference>
<keyword evidence="7" id="KW-1185">Reference proteome</keyword>
<proteinExistence type="predicted"/>
<dbReference type="PROSITE" id="PS51207">
    <property type="entry name" value="PXA"/>
    <property type="match status" value="1"/>
</dbReference>
<gene>
    <name evidence="6" type="ORF">CEURO_LOCUS7982</name>
</gene>
<feature type="compositionally biased region" description="Basic and acidic residues" evidence="3">
    <location>
        <begin position="296"/>
        <end position="317"/>
    </location>
</feature>
<feature type="domain" description="PX" evidence="4">
    <location>
        <begin position="479"/>
        <end position="590"/>
    </location>
</feature>
<evidence type="ECO:0000259" key="5">
    <source>
        <dbReference type="PROSITE" id="PS51207"/>
    </source>
</evidence>
<dbReference type="GO" id="GO:0005768">
    <property type="term" value="C:endosome"/>
    <property type="evidence" value="ECO:0007669"/>
    <property type="project" value="UniProtKB-ARBA"/>
</dbReference>
<dbReference type="CDD" id="cd06872">
    <property type="entry name" value="PX_SNX19_like_plant"/>
    <property type="match status" value="1"/>
</dbReference>
<dbReference type="PANTHER" id="PTHR22999:SF23">
    <property type="entry name" value="SORTING NEXIN-16"/>
    <property type="match status" value="1"/>
</dbReference>
<dbReference type="Pfam" id="PF02194">
    <property type="entry name" value="PXA"/>
    <property type="match status" value="1"/>
</dbReference>
<dbReference type="Proteomes" id="UP001152484">
    <property type="component" value="Unassembled WGS sequence"/>
</dbReference>